<evidence type="ECO:0000313" key="3">
    <source>
        <dbReference type="EMBL" id="MFD0889572.1"/>
    </source>
</evidence>
<feature type="region of interest" description="Disordered" evidence="1">
    <location>
        <begin position="1"/>
        <end position="90"/>
    </location>
</feature>
<evidence type="ECO:0000313" key="4">
    <source>
        <dbReference type="Proteomes" id="UP001597024"/>
    </source>
</evidence>
<protein>
    <submittedName>
        <fullName evidence="3">Glycosyltransferase</fullName>
        <ecNumber evidence="3">2.4.-.-</ecNumber>
    </submittedName>
</protein>
<comment type="caution">
    <text evidence="3">The sequence shown here is derived from an EMBL/GenBank/DDBJ whole genome shotgun (WGS) entry which is preliminary data.</text>
</comment>
<dbReference type="InterPro" id="IPR001173">
    <property type="entry name" value="Glyco_trans_2-like"/>
</dbReference>
<accession>A0ABW3E2L3</accession>
<feature type="non-terminal residue" evidence="3">
    <location>
        <position position="149"/>
    </location>
</feature>
<keyword evidence="3" id="KW-0328">Glycosyltransferase</keyword>
<keyword evidence="3" id="KW-0808">Transferase</keyword>
<feature type="domain" description="Glycosyltransferase 2-like" evidence="2">
    <location>
        <begin position="97"/>
        <end position="136"/>
    </location>
</feature>
<dbReference type="InterPro" id="IPR029044">
    <property type="entry name" value="Nucleotide-diphossugar_trans"/>
</dbReference>
<dbReference type="Proteomes" id="UP001597024">
    <property type="component" value="Unassembled WGS sequence"/>
</dbReference>
<feature type="compositionally biased region" description="Low complexity" evidence="1">
    <location>
        <begin position="48"/>
        <end position="72"/>
    </location>
</feature>
<dbReference type="SUPFAM" id="SSF53448">
    <property type="entry name" value="Nucleotide-diphospho-sugar transferases"/>
    <property type="match status" value="1"/>
</dbReference>
<keyword evidence="4" id="KW-1185">Reference proteome</keyword>
<evidence type="ECO:0000256" key="1">
    <source>
        <dbReference type="SAM" id="MobiDB-lite"/>
    </source>
</evidence>
<dbReference type="Gene3D" id="3.90.550.10">
    <property type="entry name" value="Spore Coat Polysaccharide Biosynthesis Protein SpsA, Chain A"/>
    <property type="match status" value="1"/>
</dbReference>
<dbReference type="GO" id="GO:0016757">
    <property type="term" value="F:glycosyltransferase activity"/>
    <property type="evidence" value="ECO:0007669"/>
    <property type="project" value="UniProtKB-KW"/>
</dbReference>
<name>A0ABW3E2L3_9ACTN</name>
<proteinExistence type="predicted"/>
<gene>
    <name evidence="3" type="ORF">ACFQ08_33975</name>
</gene>
<feature type="compositionally biased region" description="Basic and acidic residues" evidence="1">
    <location>
        <begin position="1"/>
        <end position="10"/>
    </location>
</feature>
<dbReference type="EC" id="2.4.-.-" evidence="3"/>
<dbReference type="EMBL" id="JBHTHX010001907">
    <property type="protein sequence ID" value="MFD0889572.1"/>
    <property type="molecule type" value="Genomic_DNA"/>
</dbReference>
<dbReference type="Pfam" id="PF00535">
    <property type="entry name" value="Glycos_transf_2"/>
    <property type="match status" value="1"/>
</dbReference>
<evidence type="ECO:0000259" key="2">
    <source>
        <dbReference type="Pfam" id="PF00535"/>
    </source>
</evidence>
<organism evidence="3 4">
    <name type="scientific">Streptosporangium algeriense</name>
    <dbReference type="NCBI Taxonomy" id="1682748"/>
    <lineage>
        <taxon>Bacteria</taxon>
        <taxon>Bacillati</taxon>
        <taxon>Actinomycetota</taxon>
        <taxon>Actinomycetes</taxon>
        <taxon>Streptosporangiales</taxon>
        <taxon>Streptosporangiaceae</taxon>
        <taxon>Streptosporangium</taxon>
    </lineage>
</organism>
<sequence length="149" mass="15302">MSETRERREAGSGTAGRRPPLDGEDGALRTGGEDGTGQVAVPPARNTTANVAESPAASASPGTAGNSTGGTARIRHNDYGSLTPPEPGRWEPRLGVSVVIAAYDCQESLDRTLASLAAQTYPAHLMEVVVADDGSDPPLRIDGPAPART</sequence>
<reference evidence="4" key="1">
    <citation type="journal article" date="2019" name="Int. J. Syst. Evol. Microbiol.">
        <title>The Global Catalogue of Microorganisms (GCM) 10K type strain sequencing project: providing services to taxonomists for standard genome sequencing and annotation.</title>
        <authorList>
            <consortium name="The Broad Institute Genomics Platform"/>
            <consortium name="The Broad Institute Genome Sequencing Center for Infectious Disease"/>
            <person name="Wu L."/>
            <person name="Ma J."/>
        </authorList>
    </citation>
    <scope>NUCLEOTIDE SEQUENCE [LARGE SCALE GENOMIC DNA]</scope>
    <source>
        <strain evidence="4">CCUG 62974</strain>
    </source>
</reference>